<evidence type="ECO:0000313" key="1">
    <source>
        <dbReference type="EMBL" id="SOQ55672.1"/>
    </source>
</evidence>
<organism evidence="1">
    <name type="scientific">Spodoptera frugiperda</name>
    <name type="common">Fall armyworm</name>
    <dbReference type="NCBI Taxonomy" id="7108"/>
    <lineage>
        <taxon>Eukaryota</taxon>
        <taxon>Metazoa</taxon>
        <taxon>Ecdysozoa</taxon>
        <taxon>Arthropoda</taxon>
        <taxon>Hexapoda</taxon>
        <taxon>Insecta</taxon>
        <taxon>Pterygota</taxon>
        <taxon>Neoptera</taxon>
        <taxon>Endopterygota</taxon>
        <taxon>Lepidoptera</taxon>
        <taxon>Glossata</taxon>
        <taxon>Ditrysia</taxon>
        <taxon>Noctuoidea</taxon>
        <taxon>Noctuidae</taxon>
        <taxon>Amphipyrinae</taxon>
        <taxon>Spodoptera</taxon>
    </lineage>
</organism>
<sequence>MKDNDLLGANKKPVIYLDETWIHAHYTVKKCWQKPTDVGVRRNDSPGRRWIIVHAGSEAAKIREEPEFLNKILWADESTFKRDGYLNLHNMNDTSKIRI</sequence>
<reference evidence="1" key="1">
    <citation type="submission" date="2016-07" db="EMBL/GenBank/DDBJ databases">
        <authorList>
            <person name="Bretaudeau A."/>
        </authorList>
    </citation>
    <scope>NUCLEOTIDE SEQUENCE</scope>
    <source>
        <strain evidence="1">Rice</strain>
        <tissue evidence="1">Whole body</tissue>
    </source>
</reference>
<protein>
    <submittedName>
        <fullName evidence="1">SFRICE_030563</fullName>
    </submittedName>
</protein>
<accession>A0A2H1WRS8</accession>
<gene>
    <name evidence="1" type="ORF">SFRICE_030563</name>
</gene>
<dbReference type="AlphaFoldDB" id="A0A2H1WRS8"/>
<dbReference type="EMBL" id="ODYU01010514">
    <property type="protein sequence ID" value="SOQ55672.1"/>
    <property type="molecule type" value="Genomic_DNA"/>
</dbReference>
<name>A0A2H1WRS8_SPOFR</name>
<proteinExistence type="predicted"/>